<keyword evidence="2" id="KW-1185">Reference proteome</keyword>
<accession>A0A1D1VCX7</accession>
<protein>
    <submittedName>
        <fullName evidence="1">Uncharacterized protein</fullName>
    </submittedName>
</protein>
<evidence type="ECO:0000313" key="2">
    <source>
        <dbReference type="Proteomes" id="UP000186922"/>
    </source>
</evidence>
<proteinExistence type="predicted"/>
<dbReference type="EMBL" id="BDGG01000003">
    <property type="protein sequence ID" value="GAU96723.1"/>
    <property type="molecule type" value="Genomic_DNA"/>
</dbReference>
<sequence length="125" mass="14522">MKEKRDGVMHPIHSKNTCKAPGRVPLCSKHPSIYIDKDRLEEIQRVHDPGADDREGFKGLRWYGYKVLEHLIGGEEQLRQCRTKLDKRKGGMTRMVGRKLIEVVLDHCIETYPTVPSMKRGYLTY</sequence>
<organism evidence="1 2">
    <name type="scientific">Ramazzottius varieornatus</name>
    <name type="common">Water bear</name>
    <name type="synonym">Tardigrade</name>
    <dbReference type="NCBI Taxonomy" id="947166"/>
    <lineage>
        <taxon>Eukaryota</taxon>
        <taxon>Metazoa</taxon>
        <taxon>Ecdysozoa</taxon>
        <taxon>Tardigrada</taxon>
        <taxon>Eutardigrada</taxon>
        <taxon>Parachela</taxon>
        <taxon>Hypsibioidea</taxon>
        <taxon>Ramazzottiidae</taxon>
        <taxon>Ramazzottius</taxon>
    </lineage>
</organism>
<name>A0A1D1VCX7_RAMVA</name>
<evidence type="ECO:0000313" key="1">
    <source>
        <dbReference type="EMBL" id="GAU96723.1"/>
    </source>
</evidence>
<dbReference type="AlphaFoldDB" id="A0A1D1VCX7"/>
<reference evidence="1 2" key="1">
    <citation type="journal article" date="2016" name="Nat. Commun.">
        <title>Extremotolerant tardigrade genome and improved radiotolerance of human cultured cells by tardigrade-unique protein.</title>
        <authorList>
            <person name="Hashimoto T."/>
            <person name="Horikawa D.D."/>
            <person name="Saito Y."/>
            <person name="Kuwahara H."/>
            <person name="Kozuka-Hata H."/>
            <person name="Shin-I T."/>
            <person name="Minakuchi Y."/>
            <person name="Ohishi K."/>
            <person name="Motoyama A."/>
            <person name="Aizu T."/>
            <person name="Enomoto A."/>
            <person name="Kondo K."/>
            <person name="Tanaka S."/>
            <person name="Hara Y."/>
            <person name="Koshikawa S."/>
            <person name="Sagara H."/>
            <person name="Miura T."/>
            <person name="Yokobori S."/>
            <person name="Miyagawa K."/>
            <person name="Suzuki Y."/>
            <person name="Kubo T."/>
            <person name="Oyama M."/>
            <person name="Kohara Y."/>
            <person name="Fujiyama A."/>
            <person name="Arakawa K."/>
            <person name="Katayama T."/>
            <person name="Toyoda A."/>
            <person name="Kunieda T."/>
        </authorList>
    </citation>
    <scope>NUCLEOTIDE SEQUENCE [LARGE SCALE GENOMIC DNA]</scope>
    <source>
        <strain evidence="1 2">YOKOZUNA-1</strain>
    </source>
</reference>
<dbReference type="Proteomes" id="UP000186922">
    <property type="component" value="Unassembled WGS sequence"/>
</dbReference>
<comment type="caution">
    <text evidence="1">The sequence shown here is derived from an EMBL/GenBank/DDBJ whole genome shotgun (WGS) entry which is preliminary data.</text>
</comment>
<gene>
    <name evidence="1" type="primary">RvY_08124-1</name>
    <name evidence="1" type="synonym">RvY_08124.1</name>
    <name evidence="1" type="ORF">RvY_08124</name>
</gene>